<dbReference type="InterPro" id="IPR027417">
    <property type="entry name" value="P-loop_NTPase"/>
</dbReference>
<dbReference type="EMBL" id="SJPY01000014">
    <property type="protein sequence ID" value="TWU33431.1"/>
    <property type="molecule type" value="Genomic_DNA"/>
</dbReference>
<dbReference type="AlphaFoldDB" id="A0A5C6DCI5"/>
<name>A0A5C6DCI5_9BACT</name>
<dbReference type="Proteomes" id="UP000315471">
    <property type="component" value="Unassembled WGS sequence"/>
</dbReference>
<reference evidence="1 2" key="1">
    <citation type="submission" date="2019-02" db="EMBL/GenBank/DDBJ databases">
        <title>Deep-cultivation of Planctomycetes and their phenomic and genomic characterization uncovers novel biology.</title>
        <authorList>
            <person name="Wiegand S."/>
            <person name="Jogler M."/>
            <person name="Boedeker C."/>
            <person name="Pinto D."/>
            <person name="Vollmers J."/>
            <person name="Rivas-Marin E."/>
            <person name="Kohn T."/>
            <person name="Peeters S.H."/>
            <person name="Heuer A."/>
            <person name="Rast P."/>
            <person name="Oberbeckmann S."/>
            <person name="Bunk B."/>
            <person name="Jeske O."/>
            <person name="Meyerdierks A."/>
            <person name="Storesund J.E."/>
            <person name="Kallscheuer N."/>
            <person name="Luecker S."/>
            <person name="Lage O.M."/>
            <person name="Pohl T."/>
            <person name="Merkel B.J."/>
            <person name="Hornburger P."/>
            <person name="Mueller R.-W."/>
            <person name="Bruemmer F."/>
            <person name="Labrenz M."/>
            <person name="Spormann A.M."/>
            <person name="Op Den Camp H."/>
            <person name="Overmann J."/>
            <person name="Amann R."/>
            <person name="Jetten M.S.M."/>
            <person name="Mascher T."/>
            <person name="Medema M.H."/>
            <person name="Devos D.P."/>
            <person name="Kaster A.-K."/>
            <person name="Ovreas L."/>
            <person name="Rohde M."/>
            <person name="Galperin M.Y."/>
            <person name="Jogler C."/>
        </authorList>
    </citation>
    <scope>NUCLEOTIDE SEQUENCE [LARGE SCALE GENOMIC DNA]</scope>
    <source>
        <strain evidence="1 2">Q31b</strain>
    </source>
</reference>
<protein>
    <submittedName>
        <fullName evidence="1">Uncharacterized protein</fullName>
    </submittedName>
</protein>
<dbReference type="SUPFAM" id="SSF52540">
    <property type="entry name" value="P-loop containing nucleoside triphosphate hydrolases"/>
    <property type="match status" value="1"/>
</dbReference>
<keyword evidence="2" id="KW-1185">Reference proteome</keyword>
<comment type="caution">
    <text evidence="1">The sequence shown here is derived from an EMBL/GenBank/DDBJ whole genome shotgun (WGS) entry which is preliminary data.</text>
</comment>
<accession>A0A5C6DCI5</accession>
<sequence>MRNNTSSRGQALMSRFSRAVRAVQHALPTDTPMIPRLQGVTTQGHFLLPIESVLESASQLIVASERVFCFGKDLVFESRGGENFALATLACDGRAEATAGGHLGNLFICEKSSGDPEAPPLEFTPPLTLVTTIATNEHVRSQIPRIVVYARRPVFDPAFDYCGAGWHPDIQYLIHSQPVIPDPLTIRGESHPEQLPNYLGQLLQTFLFRSDADRINAVAVLLTGILANHLVDCGKPMVAIDGSRPGLGKTYLARCIGLILDGSESGLLDFTRDDEELRKRLCASFRDEYGSVVTMDNAKSGSGAPISSPVLESIITSPTISFRILKTSTNFTRRNDVVFIITMNQTLLSSDLVDRAIPIRFDCEGDPRQILHGRMDPIQFVREHRTEILAELFGMVEVWTSHSRPRSNHVHRFAEWAGLIGGILHANGISGFLENLSEAASDFDFELNDVASLAEAAVKLECHDMLDTELRPSGNGLPAGNELVQRVFFEARVITEKLGPDKSPRSKSSSIGAFLRKHIDREVVIEGANGQQARAILESIPARAGQTLYRFRIRAIAPEDNAEVSMLHSGGGVIQSQSIAGQAALPPAASQNGGNGELW</sequence>
<dbReference type="OrthoDB" id="276067at2"/>
<proteinExistence type="predicted"/>
<evidence type="ECO:0000313" key="2">
    <source>
        <dbReference type="Proteomes" id="UP000315471"/>
    </source>
</evidence>
<dbReference type="RefSeq" id="WP_146602796.1">
    <property type="nucleotide sequence ID" value="NZ_SJPY01000014.1"/>
</dbReference>
<gene>
    <name evidence="1" type="ORF">Q31b_57480</name>
</gene>
<organism evidence="1 2">
    <name type="scientific">Novipirellula aureliae</name>
    <dbReference type="NCBI Taxonomy" id="2527966"/>
    <lineage>
        <taxon>Bacteria</taxon>
        <taxon>Pseudomonadati</taxon>
        <taxon>Planctomycetota</taxon>
        <taxon>Planctomycetia</taxon>
        <taxon>Pirellulales</taxon>
        <taxon>Pirellulaceae</taxon>
        <taxon>Novipirellula</taxon>
    </lineage>
</organism>
<evidence type="ECO:0000313" key="1">
    <source>
        <dbReference type="EMBL" id="TWU33431.1"/>
    </source>
</evidence>